<dbReference type="Gene3D" id="2.70.50.60">
    <property type="entry name" value="abc- transporter (atp binding component) like domain"/>
    <property type="match status" value="1"/>
</dbReference>
<dbReference type="InterPro" id="IPR029439">
    <property type="entry name" value="Wzt_C"/>
</dbReference>
<evidence type="ECO:0000256" key="3">
    <source>
        <dbReference type="ARBA" id="ARBA00022741"/>
    </source>
</evidence>
<dbReference type="RefSeq" id="WP_011719258.1">
    <property type="nucleotide sequence ID" value="NC_008578.1"/>
</dbReference>
<dbReference type="AlphaFoldDB" id="A0LRY5"/>
<sequence>MTQTATSDRPPAVIVDHVTKDFKLYRERRTSLKERLTTRRPSRYELYRALNDVSLVVPAGSTYGLIGANGSGKSTLLKLMANIHRPTSGTITHNGRITALLELGAGFHPELSGRDNVYLNGSILGLSRKQVAAAMDDIIEFSGLRDFIDAPVKVYSSGMYVRLGFSVAVNLDPEILIIDEVIAVGDEEFQRRCFDHLAKLRRRGVTIIFVSHSMPLVQTLCDRVAWIDRGVLRAEGDPSEVVDAYLAVVNAAERERLAAQGEAAASGEAVRRGSREIVVSNVSFLDGNGEPTLAAVAGERLVVRVHYAAAQPVTAPVFGLAFHTEGGVLVSSPNTEYAGVRFGTLHGEGYVEYVLDHLPLTPGTYLVSASITDTSLLHVYDQRDRAFTLTVQPGHSLDRGGVVTLGGRWSVVGSTVGERVEAMS</sequence>
<evidence type="ECO:0000256" key="4">
    <source>
        <dbReference type="ARBA" id="ARBA00022840"/>
    </source>
</evidence>
<evidence type="ECO:0000256" key="2">
    <source>
        <dbReference type="ARBA" id="ARBA00022448"/>
    </source>
</evidence>
<protein>
    <submittedName>
        <fullName evidence="6">ABC transporter related protein</fullName>
    </submittedName>
</protein>
<dbReference type="InterPro" id="IPR015860">
    <property type="entry name" value="ABC_transpr_TagH-like"/>
</dbReference>
<dbReference type="Proteomes" id="UP000008221">
    <property type="component" value="Chromosome"/>
</dbReference>
<evidence type="ECO:0000256" key="1">
    <source>
        <dbReference type="ARBA" id="ARBA00005417"/>
    </source>
</evidence>
<keyword evidence="2" id="KW-0813">Transport</keyword>
<keyword evidence="4" id="KW-0067">ATP-binding</keyword>
<evidence type="ECO:0000313" key="7">
    <source>
        <dbReference type="Proteomes" id="UP000008221"/>
    </source>
</evidence>
<dbReference type="Gene3D" id="3.40.50.300">
    <property type="entry name" value="P-loop containing nucleotide triphosphate hydrolases"/>
    <property type="match status" value="1"/>
</dbReference>
<dbReference type="HOGENOM" id="CLU_000604_101_1_11"/>
<dbReference type="EMBL" id="CP000481">
    <property type="protein sequence ID" value="ABK52195.1"/>
    <property type="molecule type" value="Genomic_DNA"/>
</dbReference>
<evidence type="ECO:0000313" key="6">
    <source>
        <dbReference type="EMBL" id="ABK52195.1"/>
    </source>
</evidence>
<dbReference type="CDD" id="cd10147">
    <property type="entry name" value="Wzt_C-like"/>
    <property type="match status" value="1"/>
</dbReference>
<keyword evidence="3" id="KW-0547">Nucleotide-binding</keyword>
<dbReference type="InParanoid" id="A0LRY5"/>
<dbReference type="SMART" id="SM00382">
    <property type="entry name" value="AAA"/>
    <property type="match status" value="1"/>
</dbReference>
<dbReference type="InterPro" id="IPR027417">
    <property type="entry name" value="P-loop_NTPase"/>
</dbReference>
<dbReference type="GO" id="GO:0016887">
    <property type="term" value="F:ATP hydrolysis activity"/>
    <property type="evidence" value="ECO:0007669"/>
    <property type="project" value="InterPro"/>
</dbReference>
<dbReference type="GO" id="GO:0016020">
    <property type="term" value="C:membrane"/>
    <property type="evidence" value="ECO:0007669"/>
    <property type="project" value="InterPro"/>
</dbReference>
<comment type="similarity">
    <text evidence="1">Belongs to the ABC transporter superfamily.</text>
</comment>
<dbReference type="InterPro" id="IPR050683">
    <property type="entry name" value="Bact_Polysacc_Export_ATP-bd"/>
</dbReference>
<dbReference type="SUPFAM" id="SSF52540">
    <property type="entry name" value="P-loop containing nucleoside triphosphate hydrolases"/>
    <property type="match status" value="1"/>
</dbReference>
<dbReference type="KEGG" id="ace:Acel_0421"/>
<dbReference type="PANTHER" id="PTHR46743:SF2">
    <property type="entry name" value="TEICHOIC ACIDS EXPORT ATP-BINDING PROTEIN TAGH"/>
    <property type="match status" value="1"/>
</dbReference>
<dbReference type="PROSITE" id="PS50893">
    <property type="entry name" value="ABC_TRANSPORTER_2"/>
    <property type="match status" value="1"/>
</dbReference>
<feature type="domain" description="ABC transporter" evidence="5">
    <location>
        <begin position="32"/>
        <end position="254"/>
    </location>
</feature>
<dbReference type="GO" id="GO:0140359">
    <property type="term" value="F:ABC-type transporter activity"/>
    <property type="evidence" value="ECO:0007669"/>
    <property type="project" value="InterPro"/>
</dbReference>
<dbReference type="STRING" id="351607.Acel_0421"/>
<dbReference type="FunCoup" id="A0LRY5">
    <property type="interactions" value="26"/>
</dbReference>
<organism evidence="6 7">
    <name type="scientific">Acidothermus cellulolyticus (strain ATCC 43068 / DSM 8971 / 11B)</name>
    <dbReference type="NCBI Taxonomy" id="351607"/>
    <lineage>
        <taxon>Bacteria</taxon>
        <taxon>Bacillati</taxon>
        <taxon>Actinomycetota</taxon>
        <taxon>Actinomycetes</taxon>
        <taxon>Acidothermales</taxon>
        <taxon>Acidothermaceae</taxon>
        <taxon>Acidothermus</taxon>
    </lineage>
</organism>
<keyword evidence="7" id="KW-1185">Reference proteome</keyword>
<proteinExistence type="inferred from homology"/>
<dbReference type="Pfam" id="PF14524">
    <property type="entry name" value="Wzt_C"/>
    <property type="match status" value="1"/>
</dbReference>
<dbReference type="OrthoDB" id="9778870at2"/>
<evidence type="ECO:0000259" key="5">
    <source>
        <dbReference type="PROSITE" id="PS50893"/>
    </source>
</evidence>
<dbReference type="Pfam" id="PF00005">
    <property type="entry name" value="ABC_tran"/>
    <property type="match status" value="1"/>
</dbReference>
<reference evidence="6 7" key="1">
    <citation type="journal article" date="2009" name="Genome Res.">
        <title>Complete genome of the cellulolytic thermophile Acidothermus cellulolyticus 11B provides insights into its ecophysiological and evolutionary adaptations.</title>
        <authorList>
            <person name="Barabote R.D."/>
            <person name="Xie G."/>
            <person name="Leu D.H."/>
            <person name="Normand P."/>
            <person name="Necsulea A."/>
            <person name="Daubin V."/>
            <person name="Medigue C."/>
            <person name="Adney W.S."/>
            <person name="Xu X.C."/>
            <person name="Lapidus A."/>
            <person name="Parales R.E."/>
            <person name="Detter C."/>
            <person name="Pujic P."/>
            <person name="Bruce D."/>
            <person name="Lavire C."/>
            <person name="Challacombe J.F."/>
            <person name="Brettin T.S."/>
            <person name="Berry A.M."/>
        </authorList>
    </citation>
    <scope>NUCLEOTIDE SEQUENCE [LARGE SCALE GENOMIC DNA]</scope>
    <source>
        <strain evidence="7">ATCC 43068 / DSM 8971 / 11B</strain>
    </source>
</reference>
<name>A0LRY5_ACIC1</name>
<dbReference type="InterPro" id="IPR003593">
    <property type="entry name" value="AAA+_ATPase"/>
</dbReference>
<dbReference type="InterPro" id="IPR003439">
    <property type="entry name" value="ABC_transporter-like_ATP-bd"/>
</dbReference>
<dbReference type="PANTHER" id="PTHR46743">
    <property type="entry name" value="TEICHOIC ACIDS EXPORT ATP-BINDING PROTEIN TAGH"/>
    <property type="match status" value="1"/>
</dbReference>
<dbReference type="eggNOG" id="COG1134">
    <property type="taxonomic scope" value="Bacteria"/>
</dbReference>
<dbReference type="CDD" id="cd03220">
    <property type="entry name" value="ABC_KpsT_Wzt"/>
    <property type="match status" value="1"/>
</dbReference>
<gene>
    <name evidence="6" type="ordered locus">Acel_0421</name>
</gene>
<dbReference type="GO" id="GO:0005524">
    <property type="term" value="F:ATP binding"/>
    <property type="evidence" value="ECO:0007669"/>
    <property type="project" value="UniProtKB-KW"/>
</dbReference>
<accession>A0LRY5</accession>